<dbReference type="GeneID" id="24140386"/>
<evidence type="ECO:0000313" key="6">
    <source>
        <dbReference type="EMBL" id="KDO35747.1"/>
    </source>
</evidence>
<dbReference type="VEuPathDB" id="FungiDB:SPRG_18892"/>
<dbReference type="STRING" id="695850.A0A067D9T4"/>
<dbReference type="GO" id="GO:0005737">
    <property type="term" value="C:cytoplasm"/>
    <property type="evidence" value="ECO:0007669"/>
    <property type="project" value="TreeGrafter"/>
</dbReference>
<dbReference type="InterPro" id="IPR040204">
    <property type="entry name" value="UBR7"/>
</dbReference>
<dbReference type="Proteomes" id="UP000030745">
    <property type="component" value="Unassembled WGS sequence"/>
</dbReference>
<organism evidence="6 7">
    <name type="scientific">Saprolegnia parasitica (strain CBS 223.65)</name>
    <dbReference type="NCBI Taxonomy" id="695850"/>
    <lineage>
        <taxon>Eukaryota</taxon>
        <taxon>Sar</taxon>
        <taxon>Stramenopiles</taxon>
        <taxon>Oomycota</taxon>
        <taxon>Saprolegniomycetes</taxon>
        <taxon>Saprolegniales</taxon>
        <taxon>Saprolegniaceae</taxon>
        <taxon>Saprolegnia</taxon>
    </lineage>
</organism>
<dbReference type="OrthoDB" id="10262564at2759"/>
<dbReference type="Gene3D" id="3.30.40.10">
    <property type="entry name" value="Zinc/RING finger domain, C3HC4 (zinc finger)"/>
    <property type="match status" value="1"/>
</dbReference>
<dbReference type="OMA" id="GAMVYNH"/>
<dbReference type="PANTHER" id="PTHR13513:SF9">
    <property type="entry name" value="E3 UBIQUITIN-PROTEIN LIGASE UBR7-RELATED"/>
    <property type="match status" value="1"/>
</dbReference>
<name>A0A067D9T4_SAPPC</name>
<keyword evidence="7" id="KW-1185">Reference proteome</keyword>
<keyword evidence="3" id="KW-0862">Zinc</keyword>
<dbReference type="SMART" id="SM00396">
    <property type="entry name" value="ZnF_UBR1"/>
    <property type="match status" value="1"/>
</dbReference>
<feature type="zinc finger region" description="UBR-type" evidence="4">
    <location>
        <begin position="39"/>
        <end position="109"/>
    </location>
</feature>
<keyword evidence="1" id="KW-0479">Metal-binding</keyword>
<gene>
    <name evidence="6" type="ORF">SPRG_18892</name>
</gene>
<dbReference type="GO" id="GO:0008270">
    <property type="term" value="F:zinc ion binding"/>
    <property type="evidence" value="ECO:0007669"/>
    <property type="project" value="UniProtKB-KW"/>
</dbReference>
<protein>
    <recommendedName>
        <fullName evidence="5">UBR-type domain-containing protein</fullName>
    </recommendedName>
</protein>
<dbReference type="KEGG" id="spar:SPRG_18892"/>
<evidence type="ECO:0000256" key="1">
    <source>
        <dbReference type="ARBA" id="ARBA00022723"/>
    </source>
</evidence>
<dbReference type="PANTHER" id="PTHR13513">
    <property type="entry name" value="E3 UBIQUITIN-PROTEIN LIGASE UBR7"/>
    <property type="match status" value="1"/>
</dbReference>
<reference evidence="6 7" key="1">
    <citation type="journal article" date="2013" name="PLoS Genet.">
        <title>Distinctive expansion of potential virulence genes in the genome of the oomycete fish pathogen Saprolegnia parasitica.</title>
        <authorList>
            <person name="Jiang R.H."/>
            <person name="de Bruijn I."/>
            <person name="Haas B.J."/>
            <person name="Belmonte R."/>
            <person name="Lobach L."/>
            <person name="Christie J."/>
            <person name="van den Ackerveken G."/>
            <person name="Bottin A."/>
            <person name="Bulone V."/>
            <person name="Diaz-Moreno S.M."/>
            <person name="Dumas B."/>
            <person name="Fan L."/>
            <person name="Gaulin E."/>
            <person name="Govers F."/>
            <person name="Grenville-Briggs L.J."/>
            <person name="Horner N.R."/>
            <person name="Levin J.Z."/>
            <person name="Mammella M."/>
            <person name="Meijer H.J."/>
            <person name="Morris P."/>
            <person name="Nusbaum C."/>
            <person name="Oome S."/>
            <person name="Phillips A.J."/>
            <person name="van Rooyen D."/>
            <person name="Rzeszutek E."/>
            <person name="Saraiva M."/>
            <person name="Secombes C.J."/>
            <person name="Seidl M.F."/>
            <person name="Snel B."/>
            <person name="Stassen J.H."/>
            <person name="Sykes S."/>
            <person name="Tripathy S."/>
            <person name="van den Berg H."/>
            <person name="Vega-Arreguin J.C."/>
            <person name="Wawra S."/>
            <person name="Young S.K."/>
            <person name="Zeng Q."/>
            <person name="Dieguez-Uribeondo J."/>
            <person name="Russ C."/>
            <person name="Tyler B.M."/>
            <person name="van West P."/>
        </authorList>
    </citation>
    <scope>NUCLEOTIDE SEQUENCE [LARGE SCALE GENOMIC DNA]</scope>
    <source>
        <strain evidence="6 7">CBS 223.65</strain>
    </source>
</reference>
<dbReference type="InterPro" id="IPR013083">
    <property type="entry name" value="Znf_RING/FYVE/PHD"/>
</dbReference>
<accession>A0A067D9T4</accession>
<dbReference type="InterPro" id="IPR047506">
    <property type="entry name" value="UBR7-like_UBR-box"/>
</dbReference>
<feature type="domain" description="UBR-type" evidence="5">
    <location>
        <begin position="39"/>
        <end position="109"/>
    </location>
</feature>
<evidence type="ECO:0000256" key="4">
    <source>
        <dbReference type="PROSITE-ProRule" id="PRU00508"/>
    </source>
</evidence>
<dbReference type="InterPro" id="IPR003126">
    <property type="entry name" value="Znf_UBR"/>
</dbReference>
<dbReference type="Pfam" id="PF02207">
    <property type="entry name" value="zf-UBR"/>
    <property type="match status" value="1"/>
</dbReference>
<dbReference type="GO" id="GO:0061630">
    <property type="term" value="F:ubiquitin protein ligase activity"/>
    <property type="evidence" value="ECO:0007669"/>
    <property type="project" value="InterPro"/>
</dbReference>
<keyword evidence="2" id="KW-0863">Zinc-finger</keyword>
<dbReference type="EMBL" id="KK583189">
    <property type="protein sequence ID" value="KDO35747.1"/>
    <property type="molecule type" value="Genomic_DNA"/>
</dbReference>
<dbReference type="RefSeq" id="XP_012194106.1">
    <property type="nucleotide sequence ID" value="XM_012338716.1"/>
</dbReference>
<dbReference type="PROSITE" id="PS51157">
    <property type="entry name" value="ZF_UBR"/>
    <property type="match status" value="1"/>
</dbReference>
<sequence length="336" mass="37562">MAETGGAADEVEVTLDEVLHEEETLVDEANAVYGGSSVNHCSYEHGYMRQGLYACLTCAADGTPAGICLACSLKCHADHDLVELYTKRHFRCDCGTSKLPSAPCALYEGKDKSNDENVYSQNFRGLYCSCHRPYPDPDRKGSDEAMHQCIVCEDWYHENHLFSDEESTTQKPPASFDELVCRDCMTKHVFLYKYVDVPTSEDAGTTCRLPTTLPATTSGPTFWQDGWRQRLCRCKACVRRYEDAKIAFLMDETDALSVFEAKSKASAEDMFAAGQKAVQTELSHTQQIEMAVGYARMASSLKDYLAGFAESGQTVKAEDIHGFFETLQQNKRQKRE</sequence>
<dbReference type="CDD" id="cd15542">
    <property type="entry name" value="PHD_UBR7"/>
    <property type="match status" value="1"/>
</dbReference>
<evidence type="ECO:0000313" key="7">
    <source>
        <dbReference type="Proteomes" id="UP000030745"/>
    </source>
</evidence>
<dbReference type="InterPro" id="IPR011011">
    <property type="entry name" value="Znf_FYVE_PHD"/>
</dbReference>
<dbReference type="CDD" id="cd19677">
    <property type="entry name" value="UBR-box_UBR7"/>
    <property type="match status" value="1"/>
</dbReference>
<dbReference type="AlphaFoldDB" id="A0A067D9T4"/>
<evidence type="ECO:0000256" key="2">
    <source>
        <dbReference type="ARBA" id="ARBA00022771"/>
    </source>
</evidence>
<evidence type="ECO:0000256" key="3">
    <source>
        <dbReference type="ARBA" id="ARBA00022833"/>
    </source>
</evidence>
<evidence type="ECO:0000259" key="5">
    <source>
        <dbReference type="PROSITE" id="PS51157"/>
    </source>
</evidence>
<proteinExistence type="predicted"/>
<dbReference type="SUPFAM" id="SSF57903">
    <property type="entry name" value="FYVE/PHD zinc finger"/>
    <property type="match status" value="1"/>
</dbReference>